<reference evidence="1" key="1">
    <citation type="submission" date="2020-06" db="EMBL/GenBank/DDBJ databases">
        <title>Novel chitinolytic bacterium.</title>
        <authorList>
            <person name="Ungkulpasvich U."/>
            <person name="Kosugi A."/>
            <person name="Uke A."/>
        </authorList>
    </citation>
    <scope>NUCLEOTIDE SEQUENCE</scope>
    <source>
        <strain evidence="1">UUS1-1</strain>
    </source>
</reference>
<dbReference type="AlphaFoldDB" id="A0A8J6LNR9"/>
<protein>
    <submittedName>
        <fullName evidence="1">Uncharacterized protein</fullName>
    </submittedName>
</protein>
<gene>
    <name evidence="1" type="ORF">G5B42_10540</name>
</gene>
<proteinExistence type="predicted"/>
<name>A0A8J6LNR9_9FIRM</name>
<dbReference type="Proteomes" id="UP000657177">
    <property type="component" value="Unassembled WGS sequence"/>
</dbReference>
<dbReference type="RefSeq" id="WP_181340436.1">
    <property type="nucleotide sequence ID" value="NZ_JAAKDE010000031.1"/>
</dbReference>
<evidence type="ECO:0000313" key="1">
    <source>
        <dbReference type="EMBL" id="MBA2133968.1"/>
    </source>
</evidence>
<evidence type="ECO:0000313" key="2">
    <source>
        <dbReference type="Proteomes" id="UP000657177"/>
    </source>
</evidence>
<organism evidence="1 2">
    <name type="scientific">Capillibacterium thermochitinicola</name>
    <dbReference type="NCBI Taxonomy" id="2699427"/>
    <lineage>
        <taxon>Bacteria</taxon>
        <taxon>Bacillati</taxon>
        <taxon>Bacillota</taxon>
        <taxon>Capillibacterium</taxon>
    </lineage>
</organism>
<dbReference type="EMBL" id="JAAKDE010000031">
    <property type="protein sequence ID" value="MBA2133968.1"/>
    <property type="molecule type" value="Genomic_DNA"/>
</dbReference>
<sequence length="98" mass="11018">MDEEERYKMSFSSVVDLTTEDEKTTGCFFERHGVGELEEIDESPAIFNNNEHLVAQGVKKIPNGYPAADLVYRVHNKGVDIDKVAGSRINKETLESDL</sequence>
<keyword evidence="2" id="KW-1185">Reference proteome</keyword>
<comment type="caution">
    <text evidence="1">The sequence shown here is derived from an EMBL/GenBank/DDBJ whole genome shotgun (WGS) entry which is preliminary data.</text>
</comment>
<accession>A0A8J6LNR9</accession>